<protein>
    <submittedName>
        <fullName evidence="1">Uncharacterized protein</fullName>
    </submittedName>
</protein>
<name>A0AC59Y3L4_RANTA</name>
<evidence type="ECO:0000313" key="1">
    <source>
        <dbReference type="EMBL" id="CAM9351184.1"/>
    </source>
</evidence>
<dbReference type="Proteomes" id="UP001162501">
    <property type="component" value="Chromosome 1"/>
</dbReference>
<reference evidence="1" key="1">
    <citation type="submission" date="2023-05" db="EMBL/GenBank/DDBJ databases">
        <authorList>
            <consortium name="ELIXIR-Norway"/>
        </authorList>
    </citation>
    <scope>NUCLEOTIDE SEQUENCE</scope>
</reference>
<evidence type="ECO:0000313" key="2">
    <source>
        <dbReference type="Proteomes" id="UP001162501"/>
    </source>
</evidence>
<gene>
    <name evidence="1" type="ORF">MRATA1EN22A_LOCUS1343</name>
</gene>
<sequence>MNIPMKVRINQERAEDEERAGAQELGVIEDPSHHQGQGQQDAPSSGRPIMDTPGAASFHHPGQPKLQRDLTTLNVLKYFFQNIPKAEPRPRPSQASVPLARSGGQRLPSPAREVTAK</sequence>
<organism evidence="1 2">
    <name type="scientific">Rangifer tarandus platyrhynchus</name>
    <name type="common">Svalbard reindeer</name>
    <dbReference type="NCBI Taxonomy" id="3082113"/>
    <lineage>
        <taxon>Eukaryota</taxon>
        <taxon>Metazoa</taxon>
        <taxon>Chordata</taxon>
        <taxon>Craniata</taxon>
        <taxon>Vertebrata</taxon>
        <taxon>Euteleostomi</taxon>
        <taxon>Mammalia</taxon>
        <taxon>Eutheria</taxon>
        <taxon>Laurasiatheria</taxon>
        <taxon>Artiodactyla</taxon>
        <taxon>Ruminantia</taxon>
        <taxon>Pecora</taxon>
        <taxon>Cervidae</taxon>
        <taxon>Odocoileinae</taxon>
        <taxon>Rangifer</taxon>
    </lineage>
</organism>
<proteinExistence type="predicted"/>
<reference evidence="1" key="2">
    <citation type="submission" date="2025-03" db="EMBL/GenBank/DDBJ databases">
        <authorList>
            <consortium name="ELIXIR-Norway"/>
            <consortium name="Elixir Norway"/>
        </authorList>
    </citation>
    <scope>NUCLEOTIDE SEQUENCE</scope>
</reference>
<accession>A0AC59Y3L4</accession>
<dbReference type="EMBL" id="OX596085">
    <property type="protein sequence ID" value="CAM9351184.1"/>
    <property type="molecule type" value="Genomic_DNA"/>
</dbReference>